<dbReference type="VEuPathDB" id="FungiDB:H257_05109"/>
<comment type="cofactor">
    <cofactor evidence="9">
        <name>a divalent metal cation</name>
        <dbReference type="ChEBI" id="CHEBI:60240"/>
    </cofactor>
    <text evidence="9">Binds 2 divalent metal cations per subunit. Site 1 may preferentially bind zinc ions, while site 2 has a preference for magnesium and/or manganese ions.</text>
</comment>
<evidence type="ECO:0000256" key="6">
    <source>
        <dbReference type="PIRSR" id="PIRSR623088-1"/>
    </source>
</evidence>
<dbReference type="Pfam" id="PF01150">
    <property type="entry name" value="GDA1_CD39"/>
    <property type="match status" value="1"/>
</dbReference>
<keyword evidence="10" id="KW-0812">Transmembrane</keyword>
<dbReference type="Gene3D" id="3.30.450.40">
    <property type="match status" value="2"/>
</dbReference>
<feature type="active site" description="Proton acceptor" evidence="5">
    <location>
        <position position="1385"/>
    </location>
</feature>
<dbReference type="SMART" id="SM00065">
    <property type="entry name" value="GAF"/>
    <property type="match status" value="2"/>
</dbReference>
<dbReference type="InterPro" id="IPR002073">
    <property type="entry name" value="PDEase_catalytic_dom"/>
</dbReference>
<comment type="caution">
    <text evidence="12">The sequence shown here is derived from an EMBL/GenBank/DDBJ whole genome shotgun (WGS) entry which is preliminary data.</text>
</comment>
<dbReference type="SUPFAM" id="SSF55781">
    <property type="entry name" value="GAF domain-like"/>
    <property type="match status" value="3"/>
</dbReference>
<dbReference type="InterPro" id="IPR023174">
    <property type="entry name" value="PDEase_CS"/>
</dbReference>
<keyword evidence="10" id="KW-1133">Transmembrane helix</keyword>
<keyword evidence="2" id="KW-0140">cGMP</keyword>
<dbReference type="Pfam" id="PF04366">
    <property type="entry name" value="Ysc84"/>
    <property type="match status" value="1"/>
</dbReference>
<sequence>MIREDKILTSPNKKYLSVNAFNPQRVCEPCHHILLPDQAILRTFRAAPDTTHHLTSACVGETASNAVQPNSINEAGSKRFLNSPYSFTLREEVRKAAYSIKNFMLDGVIKDQSIPLPLLTNAQGIAFLTVLKVGFVVTGRLGTGLVLSKLPDGSWYFNICHVHVMMASHRSAPSAIATAGIGWGAQIGGEVTDFVIILNTRGAVDTFCAQGQVNLGAELGVAAGPVGRVAAGAVEAGQINMSYISNGNVLFGLFIGISLEGSVVMARPDVNRDPANGLNRLAAVSAARYSMSHSISAEGLHLMVPKHILQNVVEGTKSLLSEKRLLQQRLDEAGGRIFALERQLADQQMRTEVAMQSAAKAPASNASHKFKNLTLQVMKTKRSVGDGRDGALSPTSDHMRKDEEIYKLRGKTNELETLIAATRAITHQTAHREVVSSTLNAARNLVSARMYSLALTNEGNSSMLLYSMGVLSLAAAGEDRHVNKYGGFQDEGSMGVDNTTTFGHVIMSQMDDFDFVPHSVLCMPIRNAHGTILGTYDLMENPETPTDCIWNLRLSKERQTAQTRIEILLRLNRSIAVESNSAAVLEKIMDVSYELLRCERVSLFVKIQGESDLFVAHANDATRGQYISIDKGIAGLVARTGQVVTTNNVDEHPCFDRELDERTGNSTKKLLCVPVKDPDGTILAVVQAVNKVDKSDFSVEDTLFLNYIAEAAGISLHKSYLHNEVIIAKRLTDVRLKLSDYVLNHNDIHSLTDLIMVHGKAIMDCDRFGFLLVDHLKNELWITSNNGNLGEQVTLRQPIYKGISGLVATTGETVCTRDAYTHSLFDPTHDNITGYRTTSVLCMPVFEEHVPTKPKVVAVAMCINKLQGSQVIAFNSQDKLTMARFCKEMQHALGQMSLEVCYFKVVSDRNLSGSSEVTEAGVISSLLQKHSRNTSGIMTANLTQLDGGGDHRVADDVFAHDVKLTQRPELDSWDLDILSFSFTEVIQSVQTLFRAYGFIDTYEISPDKMQSFVASVAQHYRANSYHNFYHAFQVLHSAHIQLKVHMRKLLTGLDIFALMIAALCHDVDHPGNNNDFEVKCVSSIALTHNDDAVLERHHCRVTFLILNTPSTNILEKVAPDAFRSIRRTIIRCIMATDMANHFMQCKALENMSRHQLQDAVNRMVVMELIVHASDLSAQALPYKLAFKWGDRALDEFQNQAREEADMNLPVAPFMENLESKGARLSVQSNFICYVLQPLWTSYGLLVPQMRLPTPPLPSSECRVIVEASSAAMRFFVMSPHADDSNDVAMSDPLPPLTQALHTMAPAVAYALMKDTLHELSRQHINAKVRPGCPLHIVGTSGMRELPEARQSDIYDAIYASYQADESVDKLPLDRYNLRTLPEDEESYLLTVAANFLDKRIGKDMEPSALQLYGIVDLDPSSVRLVMDVEQRWRHNVRKKAYRPTPLTQSEFLAQPRPSGPFYALNDLYQAASFAHSTLSSSSVRFDFPTPSRYEMEQAATALCALPYQVVTKSNENSAQPPATVSATTSPSEQLRWKCLHLCYSAVLLKQLGLTDDERRILFVESVHGRPVHWVLGAHLKMEAERRAVYDAALGEYLSSQVELGLPVGYHLALLVLAFAVLALYQMVHRASGRGGTHAMEFVHDATQ</sequence>
<evidence type="ECO:0000256" key="1">
    <source>
        <dbReference type="ARBA" id="ARBA00009283"/>
    </source>
</evidence>
<feature type="binding site" evidence="8">
    <location>
        <position position="1065"/>
    </location>
    <ligand>
        <name>Zn(2+)</name>
        <dbReference type="ChEBI" id="CHEBI:29105"/>
        <label>1</label>
    </ligand>
</feature>
<evidence type="ECO:0000256" key="8">
    <source>
        <dbReference type="PIRSR" id="PIRSR623088-3"/>
    </source>
</evidence>
<dbReference type="Pfam" id="PF01590">
    <property type="entry name" value="GAF"/>
    <property type="match status" value="1"/>
</dbReference>
<dbReference type="EMBL" id="QUSZ01010700">
    <property type="protein sequence ID" value="RHX97895.1"/>
    <property type="molecule type" value="Genomic_DNA"/>
</dbReference>
<feature type="binding site" evidence="8">
    <location>
        <position position="1066"/>
    </location>
    <ligand>
        <name>Zn(2+)</name>
        <dbReference type="ChEBI" id="CHEBI:29105"/>
        <label>2</label>
    </ligand>
</feature>
<feature type="binding site" evidence="7">
    <location>
        <begin position="1026"/>
        <end position="1030"/>
    </location>
    <ligand>
        <name>AMP</name>
        <dbReference type="ChEBI" id="CHEBI:456215"/>
    </ligand>
</feature>
<evidence type="ECO:0000256" key="9">
    <source>
        <dbReference type="RuleBase" id="RU363067"/>
    </source>
</evidence>
<evidence type="ECO:0000259" key="11">
    <source>
        <dbReference type="PROSITE" id="PS51845"/>
    </source>
</evidence>
<dbReference type="GO" id="GO:0004114">
    <property type="term" value="F:3',5'-cyclic-nucleotide phosphodiesterase activity"/>
    <property type="evidence" value="ECO:0007669"/>
    <property type="project" value="InterPro"/>
</dbReference>
<dbReference type="InterPro" id="IPR000407">
    <property type="entry name" value="GDA1_CD39_NTPase"/>
</dbReference>
<dbReference type="InterPro" id="IPR036971">
    <property type="entry name" value="PDEase_catalytic_dom_sf"/>
</dbReference>
<evidence type="ECO:0000256" key="10">
    <source>
        <dbReference type="SAM" id="Phobius"/>
    </source>
</evidence>
<organism evidence="12 13">
    <name type="scientific">Aphanomyces astaci</name>
    <name type="common">Crayfish plague agent</name>
    <dbReference type="NCBI Taxonomy" id="112090"/>
    <lineage>
        <taxon>Eukaryota</taxon>
        <taxon>Sar</taxon>
        <taxon>Stramenopiles</taxon>
        <taxon>Oomycota</taxon>
        <taxon>Saprolegniomycetes</taxon>
        <taxon>Saprolegniales</taxon>
        <taxon>Verrucalvaceae</taxon>
        <taxon>Aphanomyces</taxon>
    </lineage>
</organism>
<feature type="binding site" evidence="7">
    <location>
        <position position="1174"/>
    </location>
    <ligand>
        <name>AMP</name>
        <dbReference type="ChEBI" id="CHEBI:456215"/>
    </ligand>
</feature>
<accession>A0A396ZTH7</accession>
<dbReference type="PROSITE" id="PS51845">
    <property type="entry name" value="PDEASE_I_2"/>
    <property type="match status" value="1"/>
</dbReference>
<keyword evidence="3 8" id="KW-0479">Metal-binding</keyword>
<evidence type="ECO:0000313" key="13">
    <source>
        <dbReference type="Proteomes" id="UP000265427"/>
    </source>
</evidence>
<dbReference type="PROSITE" id="PS00126">
    <property type="entry name" value="PDEASE_I_1"/>
    <property type="match status" value="1"/>
</dbReference>
<dbReference type="InterPro" id="IPR003607">
    <property type="entry name" value="HD/PDEase_dom"/>
</dbReference>
<feature type="binding site" evidence="8">
    <location>
        <position position="1174"/>
    </location>
    <ligand>
        <name>Zn(2+)</name>
        <dbReference type="ChEBI" id="CHEBI:29105"/>
        <label>1</label>
    </ligand>
</feature>
<dbReference type="GO" id="GO:0046872">
    <property type="term" value="F:metal ion binding"/>
    <property type="evidence" value="ECO:0007669"/>
    <property type="project" value="UniProtKB-KW"/>
</dbReference>
<reference evidence="12 13" key="1">
    <citation type="submission" date="2018-08" db="EMBL/GenBank/DDBJ databases">
        <title>Aphanomyces genome sequencing and annotation.</title>
        <authorList>
            <person name="Minardi D."/>
            <person name="Oidtmann B."/>
            <person name="Van Der Giezen M."/>
            <person name="Studholme D.J."/>
        </authorList>
    </citation>
    <scope>NUCLEOTIDE SEQUENCE [LARGE SCALE GENOMIC DNA]</scope>
    <source>
        <strain evidence="12 13">Kv</strain>
    </source>
</reference>
<dbReference type="InterPro" id="IPR007461">
    <property type="entry name" value="Ysc84_actin-binding"/>
</dbReference>
<dbReference type="InterPro" id="IPR029016">
    <property type="entry name" value="GAF-like_dom_sf"/>
</dbReference>
<feature type="binding site" evidence="8">
    <location>
        <position position="1066"/>
    </location>
    <ligand>
        <name>Zn(2+)</name>
        <dbReference type="ChEBI" id="CHEBI:29105"/>
        <label>1</label>
    </ligand>
</feature>
<dbReference type="InterPro" id="IPR023088">
    <property type="entry name" value="PDEase"/>
</dbReference>
<evidence type="ECO:0000256" key="7">
    <source>
        <dbReference type="PIRSR" id="PIRSR623088-2"/>
    </source>
</evidence>
<dbReference type="GO" id="GO:0007165">
    <property type="term" value="P:signal transduction"/>
    <property type="evidence" value="ECO:0007669"/>
    <property type="project" value="InterPro"/>
</dbReference>
<dbReference type="Gene3D" id="1.10.1300.10">
    <property type="entry name" value="3'5'-cyclic nucleotide phosphodiesterase, catalytic domain"/>
    <property type="match status" value="1"/>
</dbReference>
<gene>
    <name evidence="12" type="ORF">DYB36_002059</name>
</gene>
<dbReference type="SUPFAM" id="SSF109604">
    <property type="entry name" value="HD-domain/PDEase-like"/>
    <property type="match status" value="1"/>
</dbReference>
<dbReference type="Gene3D" id="3.30.420.40">
    <property type="match status" value="1"/>
</dbReference>
<feature type="active site" description="Proton donor" evidence="6">
    <location>
        <position position="1026"/>
    </location>
</feature>
<protein>
    <recommendedName>
        <fullName evidence="9">Phosphodiesterase</fullName>
        <ecNumber evidence="9">3.1.4.-</ecNumber>
    </recommendedName>
</protein>
<comment type="similarity">
    <text evidence="9">Belongs to the cyclic nucleotide phosphodiesterase family.</text>
</comment>
<evidence type="ECO:0000256" key="2">
    <source>
        <dbReference type="ARBA" id="ARBA00022535"/>
    </source>
</evidence>
<dbReference type="PANTHER" id="PTHR11347">
    <property type="entry name" value="CYCLIC NUCLEOTIDE PHOSPHODIESTERASE"/>
    <property type="match status" value="1"/>
</dbReference>
<name>A0A396ZTH7_APHAT</name>
<feature type="binding site" evidence="7">
    <location>
        <position position="1227"/>
    </location>
    <ligand>
        <name>AMP</name>
        <dbReference type="ChEBI" id="CHEBI:456215"/>
    </ligand>
</feature>
<evidence type="ECO:0000256" key="4">
    <source>
        <dbReference type="ARBA" id="ARBA00022801"/>
    </source>
</evidence>
<feature type="transmembrane region" description="Helical" evidence="10">
    <location>
        <begin position="1607"/>
        <end position="1624"/>
    </location>
</feature>
<dbReference type="InterPro" id="IPR003018">
    <property type="entry name" value="GAF"/>
</dbReference>
<proteinExistence type="inferred from homology"/>
<dbReference type="VEuPathDB" id="FungiDB:H257_05111"/>
<dbReference type="Pfam" id="PF00233">
    <property type="entry name" value="PDEase_I"/>
    <property type="match status" value="1"/>
</dbReference>
<evidence type="ECO:0000256" key="3">
    <source>
        <dbReference type="ARBA" id="ARBA00022723"/>
    </source>
</evidence>
<feature type="domain" description="PDEase" evidence="11">
    <location>
        <begin position="954"/>
        <end position="1272"/>
    </location>
</feature>
<dbReference type="VEuPathDB" id="FungiDB:H257_05110"/>
<dbReference type="Proteomes" id="UP000265427">
    <property type="component" value="Unassembled WGS sequence"/>
</dbReference>
<evidence type="ECO:0000313" key="12">
    <source>
        <dbReference type="EMBL" id="RHX97895.1"/>
    </source>
</evidence>
<evidence type="ECO:0000256" key="5">
    <source>
        <dbReference type="PIRSR" id="PIRSR600407-1"/>
    </source>
</evidence>
<feature type="binding site" evidence="7">
    <location>
        <position position="1066"/>
    </location>
    <ligand>
        <name>AMP</name>
        <dbReference type="ChEBI" id="CHEBI:456215"/>
    </ligand>
</feature>
<dbReference type="Gene3D" id="3.30.420.150">
    <property type="entry name" value="Exopolyphosphatase. Domain 2"/>
    <property type="match status" value="1"/>
</dbReference>
<dbReference type="EC" id="3.1.4.-" evidence="9"/>
<dbReference type="PRINTS" id="PR00387">
    <property type="entry name" value="PDIESTERASE1"/>
</dbReference>
<keyword evidence="10" id="KW-0472">Membrane</keyword>
<dbReference type="SMART" id="SM00471">
    <property type="entry name" value="HDc"/>
    <property type="match status" value="1"/>
</dbReference>
<keyword evidence="4 9" id="KW-0378">Hydrolase</keyword>
<dbReference type="CDD" id="cd00077">
    <property type="entry name" value="HDc"/>
    <property type="match status" value="1"/>
</dbReference>
<feature type="binding site" evidence="8">
    <location>
        <position position="1030"/>
    </location>
    <ligand>
        <name>Zn(2+)</name>
        <dbReference type="ChEBI" id="CHEBI:29105"/>
        <label>1</label>
    </ligand>
</feature>
<comment type="similarity">
    <text evidence="1">Belongs to the GDA1/CD39 NTPase family.</text>
</comment>